<keyword evidence="4" id="KW-1185">Reference proteome</keyword>
<accession>A0AAU7P0P7</accession>
<keyword evidence="3" id="KW-0614">Plasmid</keyword>
<organism evidence="3 4">
    <name type="scientific">Methylomarinum roseum</name>
    <dbReference type="NCBI Taxonomy" id="3067653"/>
    <lineage>
        <taxon>Bacteria</taxon>
        <taxon>Pseudomonadati</taxon>
        <taxon>Pseudomonadota</taxon>
        <taxon>Gammaproteobacteria</taxon>
        <taxon>Methylococcales</taxon>
        <taxon>Methylococcaceae</taxon>
        <taxon>Methylomarinum</taxon>
    </lineage>
</organism>
<name>A0AAU7P0P7_9GAMM</name>
<reference evidence="3 4" key="1">
    <citation type="journal article" date="2024" name="Microbiology">
        <title>Methylomarinum rosea sp. nov., a novel halophilic methanotrophic bacterium from the hypersaline Lake Elton.</title>
        <authorList>
            <person name="Suleimanov R.Z."/>
            <person name="Oshkin I.Y."/>
            <person name="Danilova O.V."/>
            <person name="Suzina N.E."/>
            <person name="Dedysh S.N."/>
        </authorList>
    </citation>
    <scope>NUCLEOTIDE SEQUENCE [LARGE SCALE GENOMIC DNA]</scope>
    <source>
        <strain evidence="3 4">Ch1-1</strain>
        <plasmid evidence="4">unnamed2</plasmid>
    </source>
</reference>
<sequence>MKKYCNIVLLAICAGLSLNVQSGELSLAESQVIVQNVLKDKAVVEEVFPGLGPLSGAVLVPAGMSEAKAIVWLMKGENAIIVGQIFTEKQQELSLLAHQQYILPKQRLKTNKATDPQSRYLGAGGIALFQEPASVKVLYVFADPNCHYCHSFYKAMMDNEAIFRHKRIAVKWIPVSIMGGDSLMKAQAILQGGAEALAQNQSSELALEDVVDVKIQNIIKSNTGLFLSAFEKPGTPALVWFDDNDARQRATGTMTKGQLASFLTDLY</sequence>
<dbReference type="AlphaFoldDB" id="A0AAU7P0P7"/>
<evidence type="ECO:0000256" key="1">
    <source>
        <dbReference type="SAM" id="SignalP"/>
    </source>
</evidence>
<evidence type="ECO:0000259" key="2">
    <source>
        <dbReference type="Pfam" id="PF13098"/>
    </source>
</evidence>
<evidence type="ECO:0000313" key="3">
    <source>
        <dbReference type="EMBL" id="XBS22819.1"/>
    </source>
</evidence>
<feature type="chain" id="PRO_5043772887" evidence="1">
    <location>
        <begin position="23"/>
        <end position="267"/>
    </location>
</feature>
<protein>
    <submittedName>
        <fullName evidence="3">Thioredoxin fold domain-containing protein</fullName>
    </submittedName>
</protein>
<proteinExistence type="predicted"/>
<geneLocation type="plasmid" evidence="3 4">
    <name>unnamed2</name>
</geneLocation>
<dbReference type="Proteomes" id="UP001225378">
    <property type="component" value="Plasmid unnamed2"/>
</dbReference>
<evidence type="ECO:0000313" key="4">
    <source>
        <dbReference type="Proteomes" id="UP001225378"/>
    </source>
</evidence>
<feature type="domain" description="Thioredoxin-like fold" evidence="2">
    <location>
        <begin position="136"/>
        <end position="263"/>
    </location>
</feature>
<feature type="signal peptide" evidence="1">
    <location>
        <begin position="1"/>
        <end position="22"/>
    </location>
</feature>
<dbReference type="Gene3D" id="3.40.30.10">
    <property type="entry name" value="Glutaredoxin"/>
    <property type="match status" value="1"/>
</dbReference>
<dbReference type="InterPro" id="IPR036249">
    <property type="entry name" value="Thioredoxin-like_sf"/>
</dbReference>
<dbReference type="EMBL" id="CP157744">
    <property type="protein sequence ID" value="XBS22819.1"/>
    <property type="molecule type" value="Genomic_DNA"/>
</dbReference>
<dbReference type="SUPFAM" id="SSF52833">
    <property type="entry name" value="Thioredoxin-like"/>
    <property type="match status" value="1"/>
</dbReference>
<dbReference type="Pfam" id="PF13098">
    <property type="entry name" value="Thioredoxin_2"/>
    <property type="match status" value="1"/>
</dbReference>
<keyword evidence="1" id="KW-0732">Signal</keyword>
<dbReference type="InterPro" id="IPR012336">
    <property type="entry name" value="Thioredoxin-like_fold"/>
</dbReference>
<dbReference type="KEGG" id="mech:Q9L42_021165"/>
<gene>
    <name evidence="3" type="ORF">Q9L42_021165</name>
</gene>
<dbReference type="RefSeq" id="WP_349432850.1">
    <property type="nucleotide sequence ID" value="NZ_CP157744.1"/>
</dbReference>